<feature type="transmembrane region" description="Helical" evidence="1">
    <location>
        <begin position="272"/>
        <end position="288"/>
    </location>
</feature>
<feature type="transmembrane region" description="Helical" evidence="1">
    <location>
        <begin position="162"/>
        <end position="181"/>
    </location>
</feature>
<feature type="transmembrane region" description="Helical" evidence="1">
    <location>
        <begin position="342"/>
        <end position="362"/>
    </location>
</feature>
<evidence type="ECO:0000313" key="4">
    <source>
        <dbReference type="EMBL" id="USG61311.1"/>
    </source>
</evidence>
<dbReference type="EMBL" id="CP098747">
    <property type="protein sequence ID" value="USG61311.1"/>
    <property type="molecule type" value="Genomic_DNA"/>
</dbReference>
<dbReference type="Pfam" id="PF01757">
    <property type="entry name" value="Acyl_transf_3"/>
    <property type="match status" value="1"/>
</dbReference>
<dbReference type="RefSeq" id="WP_251934298.1">
    <property type="nucleotide sequence ID" value="NZ_CP098747.1"/>
</dbReference>
<feature type="domain" description="Acyltransferase 3" evidence="2">
    <location>
        <begin position="5"/>
        <end position="322"/>
    </location>
</feature>
<dbReference type="Proteomes" id="UP001056291">
    <property type="component" value="Chromosome"/>
</dbReference>
<feature type="transmembrane region" description="Helical" evidence="1">
    <location>
        <begin position="219"/>
        <end position="235"/>
    </location>
</feature>
<feature type="domain" description="SGNH" evidence="3">
    <location>
        <begin position="405"/>
        <end position="661"/>
    </location>
</feature>
<feature type="transmembrane region" description="Helical" evidence="1">
    <location>
        <begin position="241"/>
        <end position="260"/>
    </location>
</feature>
<keyword evidence="4" id="KW-0012">Acyltransferase</keyword>
<name>A0ABY4W2B8_9PROT</name>
<feature type="transmembrane region" description="Helical" evidence="1">
    <location>
        <begin position="31"/>
        <end position="51"/>
    </location>
</feature>
<keyword evidence="4" id="KW-0808">Transferase</keyword>
<sequence length="673" mass="76855">MKYRAEIDGLRALAVIPVILFHAGFKLFSGGFVGVDVFFVISGYLITTILIDDIENNRFSIVNFYERRARRILPALFFVMLCCLPFAWMWMLPNQMKDFSKSLIAVSLFVSNIQFWRESGYFDTAAEEKPLLHTWSLAVEEQYYVLFPIFLFLAWKFGKKSVFWMIVAFAAISLVLSEWGWRNYATANFYLAPTRVWELFAGSIAAFIVQSRGVRKNNILSLLGLSAVVFSIFVFDESTPFPSVYSIVPVFGVVLLVLFADKETIAAKLLSTKIFVGIGLISYSAYLWHQPLFAFARIRQIEPPSDVLMLGLTVSSLVLAYFSWLWVEHPFRQKSKVNRQNIFLFSLIGIVSFCAIGAYGIFKDGYLNKGFVYAPNIEYASMSEKILKVGDVCIPEFVQGLKWTKECEFGDTQADKTIVLIGDSHIQALSWSLDELFKKNNIKGISIELDGCEPIPYMRVDKNTSVSNCNERFDEFLKHVDSKESDVILLNRWSYRLYPIEGLIVEMPYKGSEGHVESDVKYFESDVLVNGEFFRDADTKGAFLKKYVEKIAEVSKSLFLVYSIPETGINVEKLNRFHYGSNNTVLDEISIPYGDYTKRNKFVAEVFERIENSNIVRIYPANLLCNTYIDGRCAVQIDGVPIYYDDDHLSKTGADILVEEIISNSNWTQPFTK</sequence>
<gene>
    <name evidence="4" type="ORF">NBZ79_19315</name>
</gene>
<protein>
    <submittedName>
        <fullName evidence="4">Acyltransferase</fullName>
    </submittedName>
</protein>
<dbReference type="InterPro" id="IPR043968">
    <property type="entry name" value="SGNH"/>
</dbReference>
<feature type="transmembrane region" description="Helical" evidence="1">
    <location>
        <begin position="308"/>
        <end position="327"/>
    </location>
</feature>
<keyword evidence="1" id="KW-1133">Transmembrane helix</keyword>
<keyword evidence="1" id="KW-0812">Transmembrane</keyword>
<dbReference type="InterPro" id="IPR002656">
    <property type="entry name" value="Acyl_transf_3_dom"/>
</dbReference>
<evidence type="ECO:0000256" key="1">
    <source>
        <dbReference type="SAM" id="Phobius"/>
    </source>
</evidence>
<dbReference type="GO" id="GO:0016746">
    <property type="term" value="F:acyltransferase activity"/>
    <property type="evidence" value="ECO:0007669"/>
    <property type="project" value="UniProtKB-KW"/>
</dbReference>
<evidence type="ECO:0000259" key="3">
    <source>
        <dbReference type="Pfam" id="PF19040"/>
    </source>
</evidence>
<keyword evidence="5" id="KW-1185">Reference proteome</keyword>
<reference evidence="4" key="1">
    <citation type="submission" date="2022-06" db="EMBL/GenBank/DDBJ databases">
        <title>Sneathiella actinostolidae sp. nov., isolated from a sea anemonein the Western Pacific Ocean.</title>
        <authorList>
            <person name="Wei M.J."/>
        </authorList>
    </citation>
    <scope>NUCLEOTIDE SEQUENCE</scope>
    <source>
        <strain evidence="4">PHK-P5</strain>
    </source>
</reference>
<evidence type="ECO:0000259" key="2">
    <source>
        <dbReference type="Pfam" id="PF01757"/>
    </source>
</evidence>
<dbReference type="InterPro" id="IPR050879">
    <property type="entry name" value="Acyltransferase_3"/>
</dbReference>
<feature type="transmembrane region" description="Helical" evidence="1">
    <location>
        <begin position="72"/>
        <end position="91"/>
    </location>
</feature>
<dbReference type="PANTHER" id="PTHR23028">
    <property type="entry name" value="ACETYLTRANSFERASE"/>
    <property type="match status" value="1"/>
</dbReference>
<dbReference type="PANTHER" id="PTHR23028:SF53">
    <property type="entry name" value="ACYL_TRANSF_3 DOMAIN-CONTAINING PROTEIN"/>
    <property type="match status" value="1"/>
</dbReference>
<organism evidence="4 5">
    <name type="scientific">Sneathiella marina</name>
    <dbReference type="NCBI Taxonomy" id="2950108"/>
    <lineage>
        <taxon>Bacteria</taxon>
        <taxon>Pseudomonadati</taxon>
        <taxon>Pseudomonadota</taxon>
        <taxon>Alphaproteobacteria</taxon>
        <taxon>Sneathiellales</taxon>
        <taxon>Sneathiellaceae</taxon>
        <taxon>Sneathiella</taxon>
    </lineage>
</organism>
<dbReference type="Pfam" id="PF19040">
    <property type="entry name" value="SGNH"/>
    <property type="match status" value="1"/>
</dbReference>
<keyword evidence="1" id="KW-0472">Membrane</keyword>
<accession>A0ABY4W2B8</accession>
<evidence type="ECO:0000313" key="5">
    <source>
        <dbReference type="Proteomes" id="UP001056291"/>
    </source>
</evidence>
<proteinExistence type="predicted"/>
<feature type="transmembrane region" description="Helical" evidence="1">
    <location>
        <begin position="7"/>
        <end position="25"/>
    </location>
</feature>